<feature type="region of interest" description="Disordered" evidence="1">
    <location>
        <begin position="412"/>
        <end position="472"/>
    </location>
</feature>
<evidence type="ECO:0008006" key="5">
    <source>
        <dbReference type="Google" id="ProtNLM"/>
    </source>
</evidence>
<name>A0A2M7G8Y2_9BACT</name>
<dbReference type="AlphaFoldDB" id="A0A2M7G8Y2"/>
<dbReference type="PANTHER" id="PTHR40050">
    <property type="entry name" value="INNER SPORE COAT PROTEIN H"/>
    <property type="match status" value="1"/>
</dbReference>
<protein>
    <recommendedName>
        <fullName evidence="5">Spore coat protein CotH</fullName>
    </recommendedName>
</protein>
<accession>A0A2M7G8Y2</accession>
<keyword evidence="2" id="KW-0732">Signal</keyword>
<evidence type="ECO:0000256" key="1">
    <source>
        <dbReference type="SAM" id="MobiDB-lite"/>
    </source>
</evidence>
<feature type="compositionally biased region" description="Pro residues" evidence="1">
    <location>
        <begin position="137"/>
        <end position="149"/>
    </location>
</feature>
<evidence type="ECO:0000256" key="2">
    <source>
        <dbReference type="SAM" id="SignalP"/>
    </source>
</evidence>
<organism evidence="3 4">
    <name type="scientific">bacterium (Candidatus Blackallbacteria) CG17_big_fil_post_rev_8_21_14_2_50_48_46</name>
    <dbReference type="NCBI Taxonomy" id="2014261"/>
    <lineage>
        <taxon>Bacteria</taxon>
        <taxon>Candidatus Blackallbacteria</taxon>
    </lineage>
</organism>
<feature type="compositionally biased region" description="Low complexity" evidence="1">
    <location>
        <begin position="114"/>
        <end position="136"/>
    </location>
</feature>
<dbReference type="PANTHER" id="PTHR40050:SF1">
    <property type="entry name" value="INNER SPORE COAT PROTEIN H"/>
    <property type="match status" value="1"/>
</dbReference>
<dbReference type="PROSITE" id="PS51257">
    <property type="entry name" value="PROKAR_LIPOPROTEIN"/>
    <property type="match status" value="1"/>
</dbReference>
<evidence type="ECO:0000313" key="4">
    <source>
        <dbReference type="Proteomes" id="UP000231019"/>
    </source>
</evidence>
<feature type="signal peptide" evidence="2">
    <location>
        <begin position="1"/>
        <end position="24"/>
    </location>
</feature>
<gene>
    <name evidence="3" type="ORF">COW36_04205</name>
</gene>
<comment type="caution">
    <text evidence="3">The sequence shown here is derived from an EMBL/GenBank/DDBJ whole genome shotgun (WGS) entry which is preliminary data.</text>
</comment>
<feature type="region of interest" description="Disordered" evidence="1">
    <location>
        <begin position="82"/>
        <end position="162"/>
    </location>
</feature>
<dbReference type="Proteomes" id="UP000231019">
    <property type="component" value="Unassembled WGS sequence"/>
</dbReference>
<feature type="compositionally biased region" description="Pro residues" evidence="1">
    <location>
        <begin position="421"/>
        <end position="435"/>
    </location>
</feature>
<dbReference type="InterPro" id="IPR014867">
    <property type="entry name" value="Spore_coat_CotH_CotH2/3/7"/>
</dbReference>
<proteinExistence type="predicted"/>
<feature type="chain" id="PRO_5014727705" description="Spore coat protein CotH" evidence="2">
    <location>
        <begin position="25"/>
        <end position="581"/>
    </location>
</feature>
<evidence type="ECO:0000313" key="3">
    <source>
        <dbReference type="EMBL" id="PIW18501.1"/>
    </source>
</evidence>
<sequence>MKRMGLIFLAGSLTLSAMSCSSYSLLGKSSVVGRPAGWSENSHGKDTLPDYARVFPQDQVKKMEITLSAADWKLMQENMTQLFGDPSSQTGPGGMRTPGNFQPPDGFQPPVFPGAPGATPAPSVSPAPGSSTSPSARPTPPAGAFPGAPPGGGGGPMLENGEDPIYRPCTVKVDGVSWNYVGIRYKGNSSLRSSWGRSLKMPFRIDMDEFESEHPEIKNQRMYGFKRLTFSSGFSDNSLIREKVTADIFLKAGIPSAQTAFYRIYVDYGEGQKYFGLYTMVEAPDAPMLATQFKNPSGNLYKPSGNGAKLATFDQASFPKKTNETTSDWKDIQALFAALNADRSDPARWRAGLEQVLDVEGFLNWLAVNTLIQNWDTYGRMAHNYYLYNDPTDQRLHWIPWDNNMALASSMGGPGGAFPGLPRPGATPTPSPESSPSPRSSSSPVSTPSAQPTPPANFQRPGGPGGGAPSLELSKDEINASWPLIRFLIDDPVYHARYTYYLAKALETAFAPAPTRMLYQQAHSLIRPYVVGSEGEQSDATMLSSPEAFESALDTLNTHLEERHKAAQEFLTKYAAELKMP</sequence>
<dbReference type="EMBL" id="PFFQ01000012">
    <property type="protein sequence ID" value="PIW18501.1"/>
    <property type="molecule type" value="Genomic_DNA"/>
</dbReference>
<feature type="compositionally biased region" description="Low complexity" evidence="1">
    <location>
        <begin position="436"/>
        <end position="450"/>
    </location>
</feature>
<dbReference type="Pfam" id="PF08757">
    <property type="entry name" value="CotH"/>
    <property type="match status" value="1"/>
</dbReference>
<reference evidence="3 4" key="1">
    <citation type="submission" date="2017-09" db="EMBL/GenBank/DDBJ databases">
        <title>Depth-based differentiation of microbial function through sediment-hosted aquifers and enrichment of novel symbionts in the deep terrestrial subsurface.</title>
        <authorList>
            <person name="Probst A.J."/>
            <person name="Ladd B."/>
            <person name="Jarett J.K."/>
            <person name="Geller-Mcgrath D.E."/>
            <person name="Sieber C.M."/>
            <person name="Emerson J.B."/>
            <person name="Anantharaman K."/>
            <person name="Thomas B.C."/>
            <person name="Malmstrom R."/>
            <person name="Stieglmeier M."/>
            <person name="Klingl A."/>
            <person name="Woyke T."/>
            <person name="Ryan C.M."/>
            <person name="Banfield J.F."/>
        </authorList>
    </citation>
    <scope>NUCLEOTIDE SEQUENCE [LARGE SCALE GENOMIC DNA]</scope>
    <source>
        <strain evidence="3">CG17_big_fil_post_rev_8_21_14_2_50_48_46</strain>
    </source>
</reference>